<reference evidence="6" key="2">
    <citation type="submission" date="2015-01" db="EMBL/GenBank/DDBJ databases">
        <title>Evolutionary Origins and Diversification of the Mycorrhizal Mutualists.</title>
        <authorList>
            <consortium name="DOE Joint Genome Institute"/>
            <consortium name="Mycorrhizal Genomics Consortium"/>
            <person name="Kohler A."/>
            <person name="Kuo A."/>
            <person name="Nagy L.G."/>
            <person name="Floudas D."/>
            <person name="Copeland A."/>
            <person name="Barry K.W."/>
            <person name="Cichocki N."/>
            <person name="Veneault-Fourrey C."/>
            <person name="LaButti K."/>
            <person name="Lindquist E.A."/>
            <person name="Lipzen A."/>
            <person name="Lundell T."/>
            <person name="Morin E."/>
            <person name="Murat C."/>
            <person name="Riley R."/>
            <person name="Ohm R."/>
            <person name="Sun H."/>
            <person name="Tunlid A."/>
            <person name="Henrissat B."/>
            <person name="Grigoriev I.V."/>
            <person name="Hibbett D.S."/>
            <person name="Martin F."/>
        </authorList>
    </citation>
    <scope>NUCLEOTIDE SEQUENCE [LARGE SCALE GENOMIC DNA]</scope>
    <source>
        <strain evidence="6">Zn</strain>
    </source>
</reference>
<feature type="transmembrane region" description="Helical" evidence="3">
    <location>
        <begin position="269"/>
        <end position="290"/>
    </location>
</feature>
<dbReference type="InterPro" id="IPR011701">
    <property type="entry name" value="MFS"/>
</dbReference>
<feature type="transmembrane region" description="Helical" evidence="3">
    <location>
        <begin position="107"/>
        <end position="125"/>
    </location>
</feature>
<gene>
    <name evidence="5" type="ORF">OIDMADRAFT_101939</name>
</gene>
<evidence type="ECO:0000313" key="6">
    <source>
        <dbReference type="Proteomes" id="UP000054321"/>
    </source>
</evidence>
<feature type="transmembrane region" description="Helical" evidence="3">
    <location>
        <begin position="131"/>
        <end position="150"/>
    </location>
</feature>
<dbReference type="Proteomes" id="UP000054321">
    <property type="component" value="Unassembled WGS sequence"/>
</dbReference>
<dbReference type="PANTHER" id="PTHR11360">
    <property type="entry name" value="MONOCARBOXYLATE TRANSPORTER"/>
    <property type="match status" value="1"/>
</dbReference>
<evidence type="ECO:0000256" key="1">
    <source>
        <dbReference type="ARBA" id="ARBA00004141"/>
    </source>
</evidence>
<dbReference type="InterPro" id="IPR050327">
    <property type="entry name" value="Proton-linked_MCT"/>
</dbReference>
<feature type="transmembrane region" description="Helical" evidence="3">
    <location>
        <begin position="401"/>
        <end position="421"/>
    </location>
</feature>
<name>A0A0C3HAA6_OIDMZ</name>
<organism evidence="5 6">
    <name type="scientific">Oidiodendron maius (strain Zn)</name>
    <dbReference type="NCBI Taxonomy" id="913774"/>
    <lineage>
        <taxon>Eukaryota</taxon>
        <taxon>Fungi</taxon>
        <taxon>Dikarya</taxon>
        <taxon>Ascomycota</taxon>
        <taxon>Pezizomycotina</taxon>
        <taxon>Leotiomycetes</taxon>
        <taxon>Leotiomycetes incertae sedis</taxon>
        <taxon>Myxotrichaceae</taxon>
        <taxon>Oidiodendron</taxon>
    </lineage>
</organism>
<protein>
    <recommendedName>
        <fullName evidence="4">Major facilitator superfamily (MFS) profile domain-containing protein</fullName>
    </recommendedName>
</protein>
<reference evidence="5 6" key="1">
    <citation type="submission" date="2014-04" db="EMBL/GenBank/DDBJ databases">
        <authorList>
            <consortium name="DOE Joint Genome Institute"/>
            <person name="Kuo A."/>
            <person name="Martino E."/>
            <person name="Perotto S."/>
            <person name="Kohler A."/>
            <person name="Nagy L.G."/>
            <person name="Floudas D."/>
            <person name="Copeland A."/>
            <person name="Barry K.W."/>
            <person name="Cichocki N."/>
            <person name="Veneault-Fourrey C."/>
            <person name="LaButti K."/>
            <person name="Lindquist E.A."/>
            <person name="Lipzen A."/>
            <person name="Lundell T."/>
            <person name="Morin E."/>
            <person name="Murat C."/>
            <person name="Sun H."/>
            <person name="Tunlid A."/>
            <person name="Henrissat B."/>
            <person name="Grigoriev I.V."/>
            <person name="Hibbett D.S."/>
            <person name="Martin F."/>
            <person name="Nordberg H.P."/>
            <person name="Cantor M.N."/>
            <person name="Hua S.X."/>
        </authorList>
    </citation>
    <scope>NUCLEOTIDE SEQUENCE [LARGE SCALE GENOMIC DNA]</scope>
    <source>
        <strain evidence="5 6">Zn</strain>
    </source>
</reference>
<dbReference type="GO" id="GO:0016020">
    <property type="term" value="C:membrane"/>
    <property type="evidence" value="ECO:0007669"/>
    <property type="project" value="UniProtKB-SubCell"/>
</dbReference>
<dbReference type="SUPFAM" id="SSF103473">
    <property type="entry name" value="MFS general substrate transporter"/>
    <property type="match status" value="1"/>
</dbReference>
<dbReference type="PANTHER" id="PTHR11360:SF305">
    <property type="entry name" value="MAJOR FACILITATOR SUPERFAMILY (MFS) PROFILE DOMAIN-CONTAINING PROTEIN"/>
    <property type="match status" value="1"/>
</dbReference>
<evidence type="ECO:0000259" key="4">
    <source>
        <dbReference type="PROSITE" id="PS50850"/>
    </source>
</evidence>
<dbReference type="InParanoid" id="A0A0C3HAA6"/>
<feature type="transmembrane region" description="Helical" evidence="3">
    <location>
        <begin position="327"/>
        <end position="349"/>
    </location>
</feature>
<proteinExistence type="inferred from homology"/>
<dbReference type="HOGENOM" id="CLU_001265_1_2_1"/>
<feature type="transmembrane region" description="Helical" evidence="3">
    <location>
        <begin position="193"/>
        <end position="215"/>
    </location>
</feature>
<evidence type="ECO:0000313" key="5">
    <source>
        <dbReference type="EMBL" id="KIN05176.1"/>
    </source>
</evidence>
<dbReference type="AlphaFoldDB" id="A0A0C3HAA6"/>
<dbReference type="InterPro" id="IPR020846">
    <property type="entry name" value="MFS_dom"/>
</dbReference>
<accession>A0A0C3HAA6</accession>
<dbReference type="Gene3D" id="1.20.1250.20">
    <property type="entry name" value="MFS general substrate transporter like domains"/>
    <property type="match status" value="2"/>
</dbReference>
<feature type="domain" description="Major facilitator superfamily (MFS) profile" evidence="4">
    <location>
        <begin position="236"/>
        <end position="431"/>
    </location>
</feature>
<feature type="transmembrane region" description="Helical" evidence="3">
    <location>
        <begin position="162"/>
        <end position="187"/>
    </location>
</feature>
<dbReference type="InterPro" id="IPR036259">
    <property type="entry name" value="MFS_trans_sf"/>
</dbReference>
<dbReference type="EMBL" id="KN832872">
    <property type="protein sequence ID" value="KIN05176.1"/>
    <property type="molecule type" value="Genomic_DNA"/>
</dbReference>
<feature type="transmembrane region" description="Helical" evidence="3">
    <location>
        <begin position="302"/>
        <end position="321"/>
    </location>
</feature>
<comment type="similarity">
    <text evidence="2">Belongs to the major facilitator superfamily. Monocarboxylate porter (TC 2.A.1.13) family.</text>
</comment>
<dbReference type="PROSITE" id="PS50850">
    <property type="entry name" value="MFS"/>
    <property type="match status" value="1"/>
</dbReference>
<feature type="transmembrane region" description="Helical" evidence="3">
    <location>
        <begin position="73"/>
        <end position="95"/>
    </location>
</feature>
<keyword evidence="3" id="KW-1133">Transmembrane helix</keyword>
<feature type="transmembrane region" description="Helical" evidence="3">
    <location>
        <begin position="370"/>
        <end position="389"/>
    </location>
</feature>
<keyword evidence="3" id="KW-0812">Transmembrane</keyword>
<dbReference type="Pfam" id="PF07690">
    <property type="entry name" value="MFS_1"/>
    <property type="match status" value="1"/>
</dbReference>
<sequence length="431" mass="44856">MIIPLESPCRLPAPQDNYDEAPHSAVDAVPNGGYGWTVVFGCSVITFMFNGWSGSWGVLQAALFQTYLIQESTSTLSFVGSLGIALAVACGLGSVRVSQLIGARYSMLLGVLLISFGVLFSSFTVNNIGGLFVTAGVSFGIGNSLTYTMCNTLPMQWFNSRLGLANGLVKLGGGLGATIMAVVLQALIDRVGIPWAIRIIGFFSLASGIPAALIIKEHAPSSRASFVDMSLFKRMPFCCLFLAGAIGTFALFVPPFFLPLFARSIGLSASTGAGIVAGFNACTAVGRLGAGFACDKFGPTNMLLLTMAVNAVSMLSIWPVSYSIGPLVIFAALNGIANGAFFVTMPTAIGRMMPPGEAAVGMGMAITGWTGGYLMGSPIAGILVAATGAEKLHTVEPYRAAIFYAGGVALASATFVLVARLRMDSKLIKKI</sequence>
<evidence type="ECO:0000256" key="2">
    <source>
        <dbReference type="ARBA" id="ARBA00006727"/>
    </source>
</evidence>
<dbReference type="GO" id="GO:0022857">
    <property type="term" value="F:transmembrane transporter activity"/>
    <property type="evidence" value="ECO:0007669"/>
    <property type="project" value="InterPro"/>
</dbReference>
<feature type="transmembrane region" description="Helical" evidence="3">
    <location>
        <begin position="236"/>
        <end position="257"/>
    </location>
</feature>
<dbReference type="OrthoDB" id="6499973at2759"/>
<keyword evidence="6" id="KW-1185">Reference proteome</keyword>
<evidence type="ECO:0000256" key="3">
    <source>
        <dbReference type="SAM" id="Phobius"/>
    </source>
</evidence>
<comment type="subcellular location">
    <subcellularLocation>
        <location evidence="1">Membrane</location>
        <topology evidence="1">Multi-pass membrane protein</topology>
    </subcellularLocation>
</comment>
<keyword evidence="3" id="KW-0472">Membrane</keyword>
<feature type="transmembrane region" description="Helical" evidence="3">
    <location>
        <begin position="33"/>
        <end position="53"/>
    </location>
</feature>